<feature type="transmembrane region" description="Helical" evidence="6">
    <location>
        <begin position="95"/>
        <end position="118"/>
    </location>
</feature>
<keyword evidence="3 6" id="KW-0812">Transmembrane</keyword>
<feature type="transmembrane region" description="Helical" evidence="6">
    <location>
        <begin position="166"/>
        <end position="184"/>
    </location>
</feature>
<organism evidence="7 8">
    <name type="scientific">Priestia megaterium</name>
    <name type="common">Bacillus megaterium</name>
    <dbReference type="NCBI Taxonomy" id="1404"/>
    <lineage>
        <taxon>Bacteria</taxon>
        <taxon>Bacillati</taxon>
        <taxon>Bacillota</taxon>
        <taxon>Bacilli</taxon>
        <taxon>Bacillales</taxon>
        <taxon>Bacillaceae</taxon>
        <taxon>Priestia</taxon>
    </lineage>
</organism>
<dbReference type="PANTHER" id="PTHR33545">
    <property type="entry name" value="UPF0750 MEMBRANE PROTEIN YITT-RELATED"/>
    <property type="match status" value="1"/>
</dbReference>
<reference evidence="7 8" key="2">
    <citation type="submission" date="2020-04" db="EMBL/GenBank/DDBJ databases">
        <authorList>
            <person name="Fomenkov A."/>
            <person name="Anton B.P."/>
            <person name="Roberts R.J."/>
        </authorList>
    </citation>
    <scope>NUCLEOTIDE SEQUENCE [LARGE SCALE GENOMIC DNA]</scope>
    <source>
        <strain evidence="7 8">S2</strain>
    </source>
</reference>
<comment type="subcellular location">
    <subcellularLocation>
        <location evidence="1">Cell membrane</location>
        <topology evidence="1">Multi-pass membrane protein</topology>
    </subcellularLocation>
</comment>
<dbReference type="Pfam" id="PF02588">
    <property type="entry name" value="YitT_membrane"/>
    <property type="match status" value="1"/>
</dbReference>
<feature type="transmembrane region" description="Helical" evidence="6">
    <location>
        <begin position="70"/>
        <end position="89"/>
    </location>
</feature>
<dbReference type="EMBL" id="CP051128">
    <property type="protein sequence ID" value="QIZ11050.1"/>
    <property type="molecule type" value="Genomic_DNA"/>
</dbReference>
<dbReference type="InterPro" id="IPR003740">
    <property type="entry name" value="YitT"/>
</dbReference>
<evidence type="ECO:0000256" key="6">
    <source>
        <dbReference type="SAM" id="Phobius"/>
    </source>
</evidence>
<evidence type="ECO:0000256" key="5">
    <source>
        <dbReference type="ARBA" id="ARBA00023136"/>
    </source>
</evidence>
<keyword evidence="4 6" id="KW-1133">Transmembrane helix</keyword>
<evidence type="ECO:0000256" key="1">
    <source>
        <dbReference type="ARBA" id="ARBA00004651"/>
    </source>
</evidence>
<protein>
    <submittedName>
        <fullName evidence="7">YitT family protein</fullName>
    </submittedName>
</protein>
<accession>A0A6H1PBQ8</accession>
<keyword evidence="5 6" id="KW-0472">Membrane</keyword>
<dbReference type="Proteomes" id="UP000501868">
    <property type="component" value="Chromosome"/>
</dbReference>
<evidence type="ECO:0000256" key="3">
    <source>
        <dbReference type="ARBA" id="ARBA00022692"/>
    </source>
</evidence>
<name>A0A6H1PBQ8_PRIMG</name>
<feature type="transmembrane region" description="Helical" evidence="6">
    <location>
        <begin position="45"/>
        <end position="65"/>
    </location>
</feature>
<keyword evidence="2" id="KW-1003">Cell membrane</keyword>
<dbReference type="InterPro" id="IPR051461">
    <property type="entry name" value="UPF0750_membrane"/>
</dbReference>
<dbReference type="AlphaFoldDB" id="A0A6H1PBQ8"/>
<proteinExistence type="predicted"/>
<evidence type="ECO:0000313" key="8">
    <source>
        <dbReference type="Proteomes" id="UP000501868"/>
    </source>
</evidence>
<evidence type="ECO:0000313" key="7">
    <source>
        <dbReference type="EMBL" id="QIZ11050.1"/>
    </source>
</evidence>
<feature type="transmembrane region" description="Helical" evidence="6">
    <location>
        <begin position="138"/>
        <end position="160"/>
    </location>
</feature>
<reference evidence="7 8" key="1">
    <citation type="submission" date="2020-04" db="EMBL/GenBank/DDBJ databases">
        <title>Genome-Wide Identification of 5-Methylcytosine Sites in Bacterial Genomes By High-Throughput Sequencing of MspJI Restriction Fragments.</title>
        <authorList>
            <person name="Wu V."/>
        </authorList>
    </citation>
    <scope>NUCLEOTIDE SEQUENCE [LARGE SCALE GENOMIC DNA]</scope>
    <source>
        <strain evidence="7 8">S2</strain>
    </source>
</reference>
<dbReference type="GO" id="GO:0005886">
    <property type="term" value="C:plasma membrane"/>
    <property type="evidence" value="ECO:0007669"/>
    <property type="project" value="UniProtKB-SubCell"/>
</dbReference>
<evidence type="ECO:0000256" key="2">
    <source>
        <dbReference type="ARBA" id="ARBA00022475"/>
    </source>
</evidence>
<dbReference type="PANTHER" id="PTHR33545:SF5">
    <property type="entry name" value="UPF0750 MEMBRANE PROTEIN YITT"/>
    <property type="match status" value="1"/>
</dbReference>
<gene>
    <name evidence="7" type="ORF">HFZ78_20750</name>
</gene>
<sequence length="192" mass="21195">MLQKLLAILIGSLLIGIGVNAFLIPHHLLDGGIIGLSLILHYYFDFQTGLCVILFSLPLCIYAWFRERDYFYSSFHGLMVSSFFIDLLAPLQKYFPLPIIISAIFGGTLGGLGVGLMLRYQTSTAGTELLAHFLAKSFSFNIGIIILVIDGLVLLSGFKVLGSQSFFYSILTILSFGFITSLLVKNYKSDAF</sequence>
<evidence type="ECO:0000256" key="4">
    <source>
        <dbReference type="ARBA" id="ARBA00022989"/>
    </source>
</evidence>